<dbReference type="EnsemblMetazoa" id="XM_038212442.1">
    <property type="protein sequence ID" value="XP_038068370.1"/>
    <property type="gene ID" value="LOC119737825"/>
</dbReference>
<evidence type="ECO:0000256" key="5">
    <source>
        <dbReference type="ARBA" id="ARBA00022833"/>
    </source>
</evidence>
<dbReference type="SUPFAM" id="SSF57667">
    <property type="entry name" value="beta-beta-alpha zinc fingers"/>
    <property type="match status" value="4"/>
</dbReference>
<proteinExistence type="predicted"/>
<keyword evidence="12" id="KW-1185">Reference proteome</keyword>
<keyword evidence="3" id="KW-0677">Repeat</keyword>
<keyword evidence="7" id="KW-0539">Nucleus</keyword>
<evidence type="ECO:0000256" key="3">
    <source>
        <dbReference type="ARBA" id="ARBA00022737"/>
    </source>
</evidence>
<feature type="compositionally biased region" description="Polar residues" evidence="9">
    <location>
        <begin position="240"/>
        <end position="259"/>
    </location>
</feature>
<dbReference type="GO" id="GO:0005634">
    <property type="term" value="C:nucleus"/>
    <property type="evidence" value="ECO:0007669"/>
    <property type="project" value="UniProtKB-SubCell"/>
</dbReference>
<feature type="domain" description="C2H2-type" evidence="10">
    <location>
        <begin position="404"/>
        <end position="431"/>
    </location>
</feature>
<feature type="domain" description="C2H2-type" evidence="10">
    <location>
        <begin position="472"/>
        <end position="499"/>
    </location>
</feature>
<dbReference type="GeneID" id="119737825"/>
<evidence type="ECO:0000313" key="12">
    <source>
        <dbReference type="Proteomes" id="UP000887568"/>
    </source>
</evidence>
<feature type="compositionally biased region" description="Basic and acidic residues" evidence="9">
    <location>
        <begin position="46"/>
        <end position="57"/>
    </location>
</feature>
<dbReference type="PROSITE" id="PS00028">
    <property type="entry name" value="ZINC_FINGER_C2H2_1"/>
    <property type="match status" value="4"/>
</dbReference>
<keyword evidence="6" id="KW-0238">DNA-binding</keyword>
<dbReference type="GO" id="GO:0008270">
    <property type="term" value="F:zinc ion binding"/>
    <property type="evidence" value="ECO:0007669"/>
    <property type="project" value="UniProtKB-KW"/>
</dbReference>
<dbReference type="SMART" id="SM00355">
    <property type="entry name" value="ZnF_C2H2"/>
    <property type="match status" value="12"/>
</dbReference>
<dbReference type="GO" id="GO:0000978">
    <property type="term" value="F:RNA polymerase II cis-regulatory region sequence-specific DNA binding"/>
    <property type="evidence" value="ECO:0007669"/>
    <property type="project" value="TreeGrafter"/>
</dbReference>
<sequence>MASEVASVSLEEDNGASDKPTGTQQTPSSSERADNVVPMETDEATEDKRPETEDKPSSDANQLTASNEDEDWSRAQQCSSAFVIEVFQCKLCSSFNSTRKTAITKHLKDKHAREWETLKGADNPSSLATSSKENSLTQGDLEEMLERELTRRNQGKADVTPTATPQQSTVIAVPVQQAVCRGPQKITGAVPVGNNAVFLPFVSVQPNLQPKLVRVPMQSTSRRRPGRPKSLLPKVVRIESLQSKVTPQGASVQSKQSQAAPPVPSQISLRPGLRQSANRKPKEFKDFVVLSPGKRNLASGDKSNGDDSDDDFDVEEETDEDLAEDAHEVDKQSDKKVQESEKELEDRPKESQQSQAVSPLKEQNVVKKKFQCPDCLMRFASTESLKRHKDLKRCIGIPITGKEFPCPDCKYVGTAVTSLKVHMQSHKQRRQKKYGCVHCKKGFTSIKGVKVHRRNNCCPALKQKKPKGPRMYPCELCGRQCKEKRGLTEHMASHSEIRQHKCDFCKKGFKTSGALRRHRKKHQDRFFYCDLCKFKSRWRSSLKTHFEAHHAEDTREWLQCPQCPHQTKNKYYLKRHIESHTDTRMFICEVCGKDYKTQVILNCHRETHQNGVYPCEKCDYVGKTKMQLYSHQLVHIPRDKMTFKCDQCNWVGKRKSELSIHYRKHSALKLYQCGACGKSYKHKHALTRHMNEKHFGKALDLSTLEVHEISPHTGENTVLHTVQDMIDRAQMGLKVTHEGQSLSGIPAIVQAAQQYQLMQGSEMVEEVEADHADQMITHQNPNVAVTFEITTSGGVHRRSHVQTAQ</sequence>
<feature type="domain" description="C2H2-type" evidence="10">
    <location>
        <begin position="643"/>
        <end position="670"/>
    </location>
</feature>
<dbReference type="PANTHER" id="PTHR24404:SF114">
    <property type="entry name" value="KLUMPFUSS, ISOFORM B-RELATED"/>
    <property type="match status" value="1"/>
</dbReference>
<evidence type="ECO:0000256" key="4">
    <source>
        <dbReference type="ARBA" id="ARBA00022771"/>
    </source>
</evidence>
<dbReference type="InterPro" id="IPR050589">
    <property type="entry name" value="Ikaros_C2H2-ZF"/>
</dbReference>
<evidence type="ECO:0000256" key="8">
    <source>
        <dbReference type="PROSITE-ProRule" id="PRU00042"/>
    </source>
</evidence>
<evidence type="ECO:0000256" key="9">
    <source>
        <dbReference type="SAM" id="MobiDB-lite"/>
    </source>
</evidence>
<dbReference type="Pfam" id="PF00096">
    <property type="entry name" value="zf-C2H2"/>
    <property type="match status" value="3"/>
</dbReference>
<feature type="domain" description="C2H2-type" evidence="10">
    <location>
        <begin position="586"/>
        <end position="608"/>
    </location>
</feature>
<evidence type="ECO:0000313" key="11">
    <source>
        <dbReference type="EnsemblMetazoa" id="XP_038068370.1"/>
    </source>
</evidence>
<dbReference type="PANTHER" id="PTHR24404">
    <property type="entry name" value="ZINC FINGER PROTEIN"/>
    <property type="match status" value="1"/>
</dbReference>
<dbReference type="PROSITE" id="PS50157">
    <property type="entry name" value="ZINC_FINGER_C2H2_2"/>
    <property type="match status" value="7"/>
</dbReference>
<feature type="domain" description="C2H2-type" evidence="10">
    <location>
        <begin position="500"/>
        <end position="522"/>
    </location>
</feature>
<feature type="compositionally biased region" description="Acidic residues" evidence="9">
    <location>
        <begin position="306"/>
        <end position="323"/>
    </location>
</feature>
<dbReference type="OrthoDB" id="3561125at2759"/>
<feature type="domain" description="C2H2-type" evidence="10">
    <location>
        <begin position="671"/>
        <end position="699"/>
    </location>
</feature>
<evidence type="ECO:0000256" key="2">
    <source>
        <dbReference type="ARBA" id="ARBA00022723"/>
    </source>
</evidence>
<evidence type="ECO:0000256" key="6">
    <source>
        <dbReference type="ARBA" id="ARBA00023125"/>
    </source>
</evidence>
<feature type="region of interest" description="Disordered" evidence="9">
    <location>
        <begin position="213"/>
        <end position="362"/>
    </location>
</feature>
<dbReference type="Proteomes" id="UP000887568">
    <property type="component" value="Unplaced"/>
</dbReference>
<evidence type="ECO:0000256" key="7">
    <source>
        <dbReference type="ARBA" id="ARBA00023242"/>
    </source>
</evidence>
<evidence type="ECO:0000256" key="1">
    <source>
        <dbReference type="ARBA" id="ARBA00004123"/>
    </source>
</evidence>
<accession>A0A914AW91</accession>
<dbReference type="RefSeq" id="XP_038068370.1">
    <property type="nucleotide sequence ID" value="XM_038212442.1"/>
</dbReference>
<dbReference type="GO" id="GO:0003700">
    <property type="term" value="F:DNA-binding transcription factor activity"/>
    <property type="evidence" value="ECO:0007669"/>
    <property type="project" value="TreeGrafter"/>
</dbReference>
<keyword evidence="2" id="KW-0479">Metal-binding</keyword>
<feature type="compositionally biased region" description="Basic and acidic residues" evidence="9">
    <location>
        <begin position="324"/>
        <end position="350"/>
    </location>
</feature>
<keyword evidence="5" id="KW-0862">Zinc</keyword>
<feature type="compositionally biased region" description="Polar residues" evidence="9">
    <location>
        <begin position="20"/>
        <end position="30"/>
    </location>
</feature>
<organism evidence="11 12">
    <name type="scientific">Patiria miniata</name>
    <name type="common">Bat star</name>
    <name type="synonym">Asterina miniata</name>
    <dbReference type="NCBI Taxonomy" id="46514"/>
    <lineage>
        <taxon>Eukaryota</taxon>
        <taxon>Metazoa</taxon>
        <taxon>Echinodermata</taxon>
        <taxon>Eleutherozoa</taxon>
        <taxon>Asterozoa</taxon>
        <taxon>Asteroidea</taxon>
        <taxon>Valvatacea</taxon>
        <taxon>Valvatida</taxon>
        <taxon>Asterinidae</taxon>
        <taxon>Patiria</taxon>
    </lineage>
</organism>
<evidence type="ECO:0000259" key="10">
    <source>
        <dbReference type="PROSITE" id="PS50157"/>
    </source>
</evidence>
<feature type="compositionally biased region" description="Polar residues" evidence="9">
    <location>
        <begin position="123"/>
        <end position="138"/>
    </location>
</feature>
<reference evidence="11" key="1">
    <citation type="submission" date="2022-11" db="UniProtKB">
        <authorList>
            <consortium name="EnsemblMetazoa"/>
        </authorList>
    </citation>
    <scope>IDENTIFICATION</scope>
</reference>
<name>A0A914AW91_PATMI</name>
<dbReference type="OMA" id="RMFICEV"/>
<dbReference type="GO" id="GO:0006357">
    <property type="term" value="P:regulation of transcription by RNA polymerase II"/>
    <property type="evidence" value="ECO:0007669"/>
    <property type="project" value="TreeGrafter"/>
</dbReference>
<feature type="domain" description="C2H2-type" evidence="10">
    <location>
        <begin position="558"/>
        <end position="585"/>
    </location>
</feature>
<feature type="region of interest" description="Disordered" evidence="9">
    <location>
        <begin position="1"/>
        <end position="71"/>
    </location>
</feature>
<dbReference type="InterPro" id="IPR013087">
    <property type="entry name" value="Znf_C2H2_type"/>
</dbReference>
<dbReference type="Gene3D" id="3.30.160.60">
    <property type="entry name" value="Classic Zinc Finger"/>
    <property type="match status" value="6"/>
</dbReference>
<comment type="subcellular location">
    <subcellularLocation>
        <location evidence="1">Nucleus</location>
    </subcellularLocation>
</comment>
<protein>
    <recommendedName>
        <fullName evidence="10">C2H2-type domain-containing protein</fullName>
    </recommendedName>
</protein>
<keyword evidence="4 8" id="KW-0863">Zinc-finger</keyword>
<dbReference type="InterPro" id="IPR036236">
    <property type="entry name" value="Znf_C2H2_sf"/>
</dbReference>
<feature type="region of interest" description="Disordered" evidence="9">
    <location>
        <begin position="119"/>
        <end position="140"/>
    </location>
</feature>
<dbReference type="AlphaFoldDB" id="A0A914AW91"/>